<comment type="caution">
    <text evidence="2">The sequence shown here is derived from an EMBL/GenBank/DDBJ whole genome shotgun (WGS) entry which is preliminary data.</text>
</comment>
<accession>A0A1J9PP13</accession>
<proteinExistence type="predicted"/>
<organism evidence="2 3">
    <name type="scientific">Blastomyces percursus</name>
    <dbReference type="NCBI Taxonomy" id="1658174"/>
    <lineage>
        <taxon>Eukaryota</taxon>
        <taxon>Fungi</taxon>
        <taxon>Dikarya</taxon>
        <taxon>Ascomycota</taxon>
        <taxon>Pezizomycotina</taxon>
        <taxon>Eurotiomycetes</taxon>
        <taxon>Eurotiomycetidae</taxon>
        <taxon>Onygenales</taxon>
        <taxon>Ajellomycetaceae</taxon>
        <taxon>Blastomyces</taxon>
    </lineage>
</organism>
<evidence type="ECO:0000313" key="2">
    <source>
        <dbReference type="EMBL" id="OJD09587.1"/>
    </source>
</evidence>
<dbReference type="EMBL" id="LGTZ01003528">
    <property type="protein sequence ID" value="OJD09587.1"/>
    <property type="molecule type" value="Genomic_DNA"/>
</dbReference>
<dbReference type="VEuPathDB" id="FungiDB:ACJ73_10206"/>
<feature type="compositionally biased region" description="Basic and acidic residues" evidence="1">
    <location>
        <begin position="92"/>
        <end position="115"/>
    </location>
</feature>
<keyword evidence="3" id="KW-1185">Reference proteome</keyword>
<name>A0A1J9PP13_9EURO</name>
<sequence>MDSSRGCFGPLHTFEKGESYPVTYAPKKQGHNAFQQSPPGEDLDSPTPKRLRLQSPDAIDEDQAESSEPEPETDTEVELAETILDQIPDDIPEPRSPPDDDVHDDHNAHVGHDINDDGQDDDDGDTGAG</sequence>
<gene>
    <name evidence="2" type="ORF">ACJ73_10206</name>
</gene>
<protein>
    <submittedName>
        <fullName evidence="2">Uncharacterized protein</fullName>
    </submittedName>
</protein>
<evidence type="ECO:0000256" key="1">
    <source>
        <dbReference type="SAM" id="MobiDB-lite"/>
    </source>
</evidence>
<feature type="compositionally biased region" description="Acidic residues" evidence="1">
    <location>
        <begin position="58"/>
        <end position="79"/>
    </location>
</feature>
<reference evidence="2 3" key="1">
    <citation type="submission" date="2015-08" db="EMBL/GenBank/DDBJ databases">
        <title>Emmonsia species relationships and genome sequence.</title>
        <authorList>
            <person name="Cuomo C.A."/>
            <person name="Schwartz I.S."/>
            <person name="Kenyon C."/>
            <person name="De Hoog G.S."/>
            <person name="Govender N.P."/>
            <person name="Botha A."/>
            <person name="Moreno L."/>
            <person name="De Vries M."/>
            <person name="Munoz J.F."/>
            <person name="Stielow J.B."/>
        </authorList>
    </citation>
    <scope>NUCLEOTIDE SEQUENCE [LARGE SCALE GENOMIC DNA]</scope>
    <source>
        <strain evidence="2 3">EI222</strain>
    </source>
</reference>
<evidence type="ECO:0000313" key="3">
    <source>
        <dbReference type="Proteomes" id="UP000242791"/>
    </source>
</evidence>
<feature type="compositionally biased region" description="Acidic residues" evidence="1">
    <location>
        <begin position="116"/>
        <end position="129"/>
    </location>
</feature>
<dbReference type="AlphaFoldDB" id="A0A1J9PP13"/>
<dbReference type="Proteomes" id="UP000242791">
    <property type="component" value="Unassembled WGS sequence"/>
</dbReference>
<dbReference type="STRING" id="1658174.A0A1J9PP13"/>
<feature type="region of interest" description="Disordered" evidence="1">
    <location>
        <begin position="1"/>
        <end position="129"/>
    </location>
</feature>